<protein>
    <recommendedName>
        <fullName evidence="5">Glutamate dehydrogenase</fullName>
    </recommendedName>
</protein>
<dbReference type="InterPro" id="IPR006095">
    <property type="entry name" value="Glu/Leu/Phe/Val/Trp_DH"/>
</dbReference>
<evidence type="ECO:0000256" key="3">
    <source>
        <dbReference type="ARBA" id="ARBA00023002"/>
    </source>
</evidence>
<dbReference type="RefSeq" id="WP_311493785.1">
    <property type="nucleotide sequence ID" value="NZ_JAVRHO010000003.1"/>
</dbReference>
<comment type="similarity">
    <text evidence="1 5 6">Belongs to the Glu/Leu/Phe/Val dehydrogenases family.</text>
</comment>
<dbReference type="PIRSF" id="PIRSF000185">
    <property type="entry name" value="Glu_DH"/>
    <property type="match status" value="1"/>
</dbReference>
<dbReference type="InterPro" id="IPR050724">
    <property type="entry name" value="Glu_Leu_Phe_Val_DH"/>
</dbReference>
<dbReference type="Pfam" id="PF00208">
    <property type="entry name" value="ELFV_dehydrog"/>
    <property type="match status" value="1"/>
</dbReference>
<dbReference type="Gene3D" id="3.40.50.10860">
    <property type="entry name" value="Leucine Dehydrogenase, chain A, domain 1"/>
    <property type="match status" value="1"/>
</dbReference>
<dbReference type="PANTHER" id="PTHR43571:SF1">
    <property type="entry name" value="NADP-SPECIFIC GLUTAMATE DEHYDROGENASE 1-RELATED"/>
    <property type="match status" value="1"/>
</dbReference>
<evidence type="ECO:0000256" key="2">
    <source>
        <dbReference type="ARBA" id="ARBA00011643"/>
    </source>
</evidence>
<name>A0ABU3CGW9_9FLAO</name>
<dbReference type="PANTHER" id="PTHR43571">
    <property type="entry name" value="NADP-SPECIFIC GLUTAMATE DEHYDROGENASE 1-RELATED"/>
    <property type="match status" value="1"/>
</dbReference>
<proteinExistence type="inferred from homology"/>
<feature type="domain" description="Glutamate/phenylalanine/leucine/valine/L-tryptophan dehydrogenase C-terminal" evidence="7">
    <location>
        <begin position="202"/>
        <end position="445"/>
    </location>
</feature>
<comment type="caution">
    <text evidence="8">The sequence shown here is derived from an EMBL/GenBank/DDBJ whole genome shotgun (WGS) entry which is preliminary data.</text>
</comment>
<dbReference type="Pfam" id="PF02812">
    <property type="entry name" value="ELFV_dehydrog_N"/>
    <property type="match status" value="1"/>
</dbReference>
<evidence type="ECO:0000259" key="7">
    <source>
        <dbReference type="SMART" id="SM00839"/>
    </source>
</evidence>
<dbReference type="SUPFAM" id="SSF53223">
    <property type="entry name" value="Aminoacid dehydrogenase-like, N-terminal domain"/>
    <property type="match status" value="1"/>
</dbReference>
<evidence type="ECO:0000313" key="8">
    <source>
        <dbReference type="EMBL" id="MDT0645594.1"/>
    </source>
</evidence>
<evidence type="ECO:0000256" key="1">
    <source>
        <dbReference type="ARBA" id="ARBA00006382"/>
    </source>
</evidence>
<dbReference type="InterPro" id="IPR006097">
    <property type="entry name" value="Glu/Leu/Phe/Val/Trp_DH_dimer"/>
</dbReference>
<sequence length="447" mass="49386">MEQNVKDFLDKISKRNQNEPEFMQAVHEVAETIIPFIEKNKKYQNAKLLERMVEPERVIMFRVPWLDDEGEIQVNRGFRIQMNSAIGPYKGGLRFHPSVNLSILKFLAFEQVFKNSLTTLPMGGGKGGSDFDPKGKSDNEVMRFCQSFMTELSKHIGANTDVPAGDIGVGGREIGYLFGQYKRLQNEFTGILTGKAISYGGSLIRPEATGYGNVYFTANMLSRKGDKIEGKTLIISGSGNVAQFAAEKALQLGGKVVTMSDSGGYIYDEEGIDQDKLKFIMNLKNVERGRISEYVEEYPKAKYYEGQTPWTVNCDIAMPCATQNELQKEDAEALVNNNCICVGEGANMPCTPEAVEVFQKAKILFSPGKASNAGGVATSGLEMSQNSMRYSWTSEEVDKKLHEIMNDIHAKCVEFGTDEDGYVDYVKGANIAGFVKVADAMLAQGVV</sequence>
<dbReference type="NCBIfam" id="NF006929">
    <property type="entry name" value="PRK09414.1"/>
    <property type="match status" value="1"/>
</dbReference>
<dbReference type="PRINTS" id="PR00082">
    <property type="entry name" value="GLFDHDRGNASE"/>
</dbReference>
<keyword evidence="3 5" id="KW-0560">Oxidoreductase</keyword>
<dbReference type="SUPFAM" id="SSF51735">
    <property type="entry name" value="NAD(P)-binding Rossmann-fold domains"/>
    <property type="match status" value="1"/>
</dbReference>
<dbReference type="GO" id="GO:0004354">
    <property type="term" value="F:glutamate dehydrogenase (NADP+) activity"/>
    <property type="evidence" value="ECO:0007669"/>
    <property type="project" value="UniProtKB-EC"/>
</dbReference>
<dbReference type="InterPro" id="IPR014362">
    <property type="entry name" value="Glu_DH"/>
</dbReference>
<dbReference type="PROSITE" id="PS00074">
    <property type="entry name" value="GLFV_DEHYDROGENASE"/>
    <property type="match status" value="1"/>
</dbReference>
<evidence type="ECO:0000256" key="6">
    <source>
        <dbReference type="RuleBase" id="RU004417"/>
    </source>
</evidence>
<accession>A0ABU3CGW9</accession>
<dbReference type="InterPro" id="IPR033524">
    <property type="entry name" value="Glu/Leu/Phe/Val_DH_AS"/>
</dbReference>
<dbReference type="InterPro" id="IPR046346">
    <property type="entry name" value="Aminoacid_DH-like_N_sf"/>
</dbReference>
<evidence type="ECO:0000313" key="9">
    <source>
        <dbReference type="Proteomes" id="UP001245285"/>
    </source>
</evidence>
<dbReference type="Gene3D" id="1.10.285.10">
    <property type="entry name" value="Glutamate Dehydrogenase, chain A, domain 3"/>
    <property type="match status" value="2"/>
</dbReference>
<dbReference type="InterPro" id="IPR036291">
    <property type="entry name" value="NAD(P)-bd_dom_sf"/>
</dbReference>
<dbReference type="SMART" id="SM00839">
    <property type="entry name" value="ELFV_dehydrog"/>
    <property type="match status" value="1"/>
</dbReference>
<dbReference type="CDD" id="cd05313">
    <property type="entry name" value="NAD_bind_2_Glu_DH"/>
    <property type="match status" value="1"/>
</dbReference>
<keyword evidence="4" id="KW-0520">NAD</keyword>
<dbReference type="EMBL" id="JAVRHO010000003">
    <property type="protein sequence ID" value="MDT0645594.1"/>
    <property type="molecule type" value="Genomic_DNA"/>
</dbReference>
<dbReference type="Gene3D" id="3.40.50.720">
    <property type="entry name" value="NAD(P)-binding Rossmann-like Domain"/>
    <property type="match status" value="1"/>
</dbReference>
<reference evidence="8 9" key="1">
    <citation type="submission" date="2023-09" db="EMBL/GenBank/DDBJ databases">
        <authorList>
            <person name="Rey-Velasco X."/>
        </authorList>
    </citation>
    <scope>NUCLEOTIDE SEQUENCE [LARGE SCALE GENOMIC DNA]</scope>
    <source>
        <strain evidence="8 9">F260</strain>
    </source>
</reference>
<evidence type="ECO:0000256" key="5">
    <source>
        <dbReference type="PIRNR" id="PIRNR000185"/>
    </source>
</evidence>
<evidence type="ECO:0000256" key="4">
    <source>
        <dbReference type="ARBA" id="ARBA00023027"/>
    </source>
</evidence>
<organism evidence="8 9">
    <name type="scientific">Autumnicola lenta</name>
    <dbReference type="NCBI Taxonomy" id="3075593"/>
    <lineage>
        <taxon>Bacteria</taxon>
        <taxon>Pseudomonadati</taxon>
        <taxon>Bacteroidota</taxon>
        <taxon>Flavobacteriia</taxon>
        <taxon>Flavobacteriales</taxon>
        <taxon>Flavobacteriaceae</taxon>
        <taxon>Autumnicola</taxon>
    </lineage>
</organism>
<comment type="subunit">
    <text evidence="2">Homohexamer.</text>
</comment>
<keyword evidence="9" id="KW-1185">Reference proteome</keyword>
<dbReference type="InterPro" id="IPR006096">
    <property type="entry name" value="Glu/Leu/Phe/Val/Trp_DH_C"/>
</dbReference>
<dbReference type="InterPro" id="IPR033922">
    <property type="entry name" value="NAD_bind_Glu_DH"/>
</dbReference>
<dbReference type="Proteomes" id="UP001245285">
    <property type="component" value="Unassembled WGS sequence"/>
</dbReference>
<gene>
    <name evidence="8" type="primary">gdhA</name>
    <name evidence="8" type="ORF">RM545_02735</name>
</gene>